<dbReference type="RefSeq" id="WP_136596948.1">
    <property type="nucleotide sequence ID" value="NZ_STGV01000001.1"/>
</dbReference>
<reference evidence="2 3" key="1">
    <citation type="submission" date="2019-04" db="EMBL/GenBank/DDBJ databases">
        <title>Genome sequence of strain shin9-1.</title>
        <authorList>
            <person name="Gao J."/>
            <person name="Sun J."/>
        </authorList>
    </citation>
    <scope>NUCLEOTIDE SEQUENCE [LARGE SCALE GENOMIC DNA]</scope>
    <source>
        <strain evidence="3">shin9-1</strain>
    </source>
</reference>
<sequence length="164" mass="18312">MPNLETANGPIPEMLNVRLMRVFQALRDAPKACHKRQCRRVGQCMGDAILVGPSVPHANRLPPCLRHAPPDLIAHSHALAATFMDLIRLSEAQAAWPKDPVLAEDLRNLMATLRAVFRLPGLHLDRERDALAAWRARDPEPLLFDSLPQPDRRRKPKVGKAAPL</sequence>
<evidence type="ECO:0000313" key="3">
    <source>
        <dbReference type="Proteomes" id="UP000308828"/>
    </source>
</evidence>
<evidence type="ECO:0000313" key="2">
    <source>
        <dbReference type="EMBL" id="THV25100.1"/>
    </source>
</evidence>
<name>A0A4S8P4R9_9HYPH</name>
<dbReference type="Proteomes" id="UP000308828">
    <property type="component" value="Unassembled WGS sequence"/>
</dbReference>
<proteinExistence type="predicted"/>
<feature type="region of interest" description="Disordered" evidence="1">
    <location>
        <begin position="145"/>
        <end position="164"/>
    </location>
</feature>
<keyword evidence="3" id="KW-1185">Reference proteome</keyword>
<accession>A0A4S8P4R9</accession>
<dbReference type="EMBL" id="STGV01000001">
    <property type="protein sequence ID" value="THV25100.1"/>
    <property type="molecule type" value="Genomic_DNA"/>
</dbReference>
<protein>
    <submittedName>
        <fullName evidence="2">Uncharacterized protein</fullName>
    </submittedName>
</protein>
<dbReference type="AlphaFoldDB" id="A0A4S8P4R9"/>
<dbReference type="OrthoDB" id="8373591at2"/>
<gene>
    <name evidence="2" type="ORF">FAA97_02535</name>
</gene>
<organism evidence="2 3">
    <name type="scientific">Peteryoungia ipomoeae</name>
    <dbReference type="NCBI Taxonomy" id="1210932"/>
    <lineage>
        <taxon>Bacteria</taxon>
        <taxon>Pseudomonadati</taxon>
        <taxon>Pseudomonadota</taxon>
        <taxon>Alphaproteobacteria</taxon>
        <taxon>Hyphomicrobiales</taxon>
        <taxon>Rhizobiaceae</taxon>
        <taxon>Peteryoungia</taxon>
    </lineage>
</organism>
<evidence type="ECO:0000256" key="1">
    <source>
        <dbReference type="SAM" id="MobiDB-lite"/>
    </source>
</evidence>
<comment type="caution">
    <text evidence="2">The sequence shown here is derived from an EMBL/GenBank/DDBJ whole genome shotgun (WGS) entry which is preliminary data.</text>
</comment>